<dbReference type="EMBL" id="JACSQG010000003">
    <property type="protein sequence ID" value="MBD7977235.1"/>
    <property type="molecule type" value="Genomic_DNA"/>
</dbReference>
<gene>
    <name evidence="2" type="ORF">H9642_08525</name>
</gene>
<dbReference type="RefSeq" id="WP_251836003.1">
    <property type="nucleotide sequence ID" value="NZ_JACSQG010000003.1"/>
</dbReference>
<sequence>MKQPEQRASASPPDEFVSRNYPINDEIAFQRKSWRFERIGWFLLVLIVLLTLLGLFSKGPLSTGHVSTADGALRVEYQRFQRHGAHGQLVVTVHVAPSSSAAVRFSPQLLENFTLEGIYPEPLHSSTQQGGLLLESRADTQGALKFYLALRPEGLGSIRQSVRLNEQTVEFFQFIYP</sequence>
<comment type="caution">
    <text evidence="2">The sequence shown here is derived from an EMBL/GenBank/DDBJ whole genome shotgun (WGS) entry which is preliminary data.</text>
</comment>
<evidence type="ECO:0000256" key="1">
    <source>
        <dbReference type="SAM" id="Phobius"/>
    </source>
</evidence>
<reference evidence="2 3" key="1">
    <citation type="submission" date="2020-08" db="EMBL/GenBank/DDBJ databases">
        <title>A Genomic Blueprint of the Chicken Gut Microbiome.</title>
        <authorList>
            <person name="Gilroy R."/>
            <person name="Ravi A."/>
            <person name="Getino M."/>
            <person name="Pursley I."/>
            <person name="Horton D.L."/>
            <person name="Alikhan N.-F."/>
            <person name="Baker D."/>
            <person name="Gharbi K."/>
            <person name="Hall N."/>
            <person name="Watson M."/>
            <person name="Adriaenssens E.M."/>
            <person name="Foster-Nyarko E."/>
            <person name="Jarju S."/>
            <person name="Secka A."/>
            <person name="Antonio M."/>
            <person name="Oren A."/>
            <person name="Chaudhuri R."/>
            <person name="La Ragione R.M."/>
            <person name="Hildebrand F."/>
            <person name="Pallen M.J."/>
        </authorList>
    </citation>
    <scope>NUCLEOTIDE SEQUENCE [LARGE SCALE GENOMIC DNA]</scope>
    <source>
        <strain evidence="2 3">Sa2CUA2</strain>
    </source>
</reference>
<name>A0ABR8TNZ2_9PSED</name>
<dbReference type="Proteomes" id="UP000611945">
    <property type="component" value="Unassembled WGS sequence"/>
</dbReference>
<keyword evidence="3" id="KW-1185">Reference proteome</keyword>
<evidence type="ECO:0000313" key="2">
    <source>
        <dbReference type="EMBL" id="MBD7977235.1"/>
    </source>
</evidence>
<evidence type="ECO:0000313" key="3">
    <source>
        <dbReference type="Proteomes" id="UP000611945"/>
    </source>
</evidence>
<protein>
    <recommendedName>
        <fullName evidence="4">Transmembrane protein</fullName>
    </recommendedName>
</protein>
<keyword evidence="1" id="KW-1133">Transmembrane helix</keyword>
<keyword evidence="1" id="KW-0472">Membrane</keyword>
<organism evidence="2 3">
    <name type="scientific">Serpens gallinarum</name>
    <dbReference type="NCBI Taxonomy" id="2763075"/>
    <lineage>
        <taxon>Bacteria</taxon>
        <taxon>Pseudomonadati</taxon>
        <taxon>Pseudomonadota</taxon>
        <taxon>Gammaproteobacteria</taxon>
        <taxon>Pseudomonadales</taxon>
        <taxon>Pseudomonadaceae</taxon>
        <taxon>Pseudomonas</taxon>
    </lineage>
</organism>
<proteinExistence type="predicted"/>
<feature type="transmembrane region" description="Helical" evidence="1">
    <location>
        <begin position="39"/>
        <end position="57"/>
    </location>
</feature>
<evidence type="ECO:0008006" key="4">
    <source>
        <dbReference type="Google" id="ProtNLM"/>
    </source>
</evidence>
<accession>A0ABR8TNZ2</accession>
<keyword evidence="1" id="KW-0812">Transmembrane</keyword>